<dbReference type="AlphaFoldDB" id="A0A0F9CT65"/>
<feature type="transmembrane region" description="Helical" evidence="1">
    <location>
        <begin position="100"/>
        <end position="116"/>
    </location>
</feature>
<proteinExistence type="predicted"/>
<name>A0A0F9CT65_9ZZZZ</name>
<keyword evidence="1" id="KW-1133">Transmembrane helix</keyword>
<reference evidence="2" key="1">
    <citation type="journal article" date="2015" name="Nature">
        <title>Complex archaea that bridge the gap between prokaryotes and eukaryotes.</title>
        <authorList>
            <person name="Spang A."/>
            <person name="Saw J.H."/>
            <person name="Jorgensen S.L."/>
            <person name="Zaremba-Niedzwiedzka K."/>
            <person name="Martijn J."/>
            <person name="Lind A.E."/>
            <person name="van Eijk R."/>
            <person name="Schleper C."/>
            <person name="Guy L."/>
            <person name="Ettema T.J."/>
        </authorList>
    </citation>
    <scope>NUCLEOTIDE SEQUENCE</scope>
</reference>
<keyword evidence="1" id="KW-0472">Membrane</keyword>
<evidence type="ECO:0000313" key="2">
    <source>
        <dbReference type="EMBL" id="KKL52404.1"/>
    </source>
</evidence>
<accession>A0A0F9CT65</accession>
<evidence type="ECO:0000256" key="1">
    <source>
        <dbReference type="SAM" id="Phobius"/>
    </source>
</evidence>
<protein>
    <submittedName>
        <fullName evidence="2">Uncharacterized protein</fullName>
    </submittedName>
</protein>
<gene>
    <name evidence="2" type="ORF">LCGC14_2285800</name>
</gene>
<keyword evidence="1" id="KW-0812">Transmembrane</keyword>
<comment type="caution">
    <text evidence="2">The sequence shown here is derived from an EMBL/GenBank/DDBJ whole genome shotgun (WGS) entry which is preliminary data.</text>
</comment>
<dbReference type="EMBL" id="LAZR01031907">
    <property type="protein sequence ID" value="KKL52404.1"/>
    <property type="molecule type" value="Genomic_DNA"/>
</dbReference>
<sequence length="157" mass="16888">MPPPALCACLRCHTEGNWGKTDCTCTCYLKFKDGFGVKPTVGTLARNAARRDYEGRITKDVGITYPEQFRGTKVTTTVTKRSDNMGEFPALSFDQIKSQALGFVYGCGVVVVLALAGELSDVESFENIGLAGLGLTALRSAASFVTLFFTQRNVGGK</sequence>
<organism evidence="2">
    <name type="scientific">marine sediment metagenome</name>
    <dbReference type="NCBI Taxonomy" id="412755"/>
    <lineage>
        <taxon>unclassified sequences</taxon>
        <taxon>metagenomes</taxon>
        <taxon>ecological metagenomes</taxon>
    </lineage>
</organism>
<feature type="transmembrane region" description="Helical" evidence="1">
    <location>
        <begin position="128"/>
        <end position="149"/>
    </location>
</feature>